<reference evidence="2" key="1">
    <citation type="journal article" date="2019" name="Int. J. Syst. Evol. Microbiol.">
        <title>The Global Catalogue of Microorganisms (GCM) 10K type strain sequencing project: providing services to taxonomists for standard genome sequencing and annotation.</title>
        <authorList>
            <consortium name="The Broad Institute Genomics Platform"/>
            <consortium name="The Broad Institute Genome Sequencing Center for Infectious Disease"/>
            <person name="Wu L."/>
            <person name="Ma J."/>
        </authorList>
    </citation>
    <scope>NUCLEOTIDE SEQUENCE [LARGE SCALE GENOMIC DNA]</scope>
    <source>
        <strain evidence="2">JCM 17337</strain>
    </source>
</reference>
<proteinExistence type="predicted"/>
<sequence>MNTVKDILKNFSQKNDLWNLTKNRGIQCIENYLEDNGDNINTKSSNITLDDFVFFKRNQSVIVFPDSDNEGHLIIRTTYDLSLEKIKTFRSGYYSLDVDIEGNIIDDYLYLDF</sequence>
<dbReference type="Proteomes" id="UP001500748">
    <property type="component" value="Unassembled WGS sequence"/>
</dbReference>
<gene>
    <name evidence="1" type="ORF">GCM10022423_23960</name>
</gene>
<name>A0ABP7GPM3_9FLAO</name>
<dbReference type="EMBL" id="BAABDU010000004">
    <property type="protein sequence ID" value="GAA3769692.1"/>
    <property type="molecule type" value="Genomic_DNA"/>
</dbReference>
<protein>
    <submittedName>
        <fullName evidence="1">Uncharacterized protein</fullName>
    </submittedName>
</protein>
<keyword evidence="2" id="KW-1185">Reference proteome</keyword>
<comment type="caution">
    <text evidence="1">The sequence shown here is derived from an EMBL/GenBank/DDBJ whole genome shotgun (WGS) entry which is preliminary data.</text>
</comment>
<organism evidence="1 2">
    <name type="scientific">Flavobacterium ginsengiterrae</name>
    <dbReference type="NCBI Taxonomy" id="871695"/>
    <lineage>
        <taxon>Bacteria</taxon>
        <taxon>Pseudomonadati</taxon>
        <taxon>Bacteroidota</taxon>
        <taxon>Flavobacteriia</taxon>
        <taxon>Flavobacteriales</taxon>
        <taxon>Flavobacteriaceae</taxon>
        <taxon>Flavobacterium</taxon>
    </lineage>
</organism>
<evidence type="ECO:0000313" key="2">
    <source>
        <dbReference type="Proteomes" id="UP001500748"/>
    </source>
</evidence>
<evidence type="ECO:0000313" key="1">
    <source>
        <dbReference type="EMBL" id="GAA3769692.1"/>
    </source>
</evidence>
<accession>A0ABP7GPM3</accession>
<dbReference type="RefSeq" id="WP_345144614.1">
    <property type="nucleotide sequence ID" value="NZ_BAABDU010000004.1"/>
</dbReference>